<dbReference type="PANTHER" id="PTHR43162">
    <property type="match status" value="1"/>
</dbReference>
<reference evidence="2 3" key="1">
    <citation type="journal article" date="2019" name="Genome Biol. Evol.">
        <title>Day and night: Metabolic profiles and evolutionary relationships of six axenic non-marine cyanobacteria.</title>
        <authorList>
            <person name="Will S.E."/>
            <person name="Henke P."/>
            <person name="Boedeker C."/>
            <person name="Huang S."/>
            <person name="Brinkmann H."/>
            <person name="Rohde M."/>
            <person name="Jarek M."/>
            <person name="Friedl T."/>
            <person name="Seufert S."/>
            <person name="Schumacher M."/>
            <person name="Overmann J."/>
            <person name="Neumann-Schaal M."/>
            <person name="Petersen J."/>
        </authorList>
    </citation>
    <scope>NUCLEOTIDE SEQUENCE [LARGE SCALE GENOMIC DNA]</scope>
    <source>
        <strain evidence="2 3">SAG 39.79</strain>
    </source>
</reference>
<evidence type="ECO:0000313" key="3">
    <source>
        <dbReference type="Proteomes" id="UP000282574"/>
    </source>
</evidence>
<sequence>MFLLTGYTVDMLAQSKAIVDEAVKADVQHIVHIGAYAKEDTTVAHLGWHQLIERYIESSGIAYTHLRPNYFMQNLLRLPNTNNPGVIHQFFGEARLGWIDADDIALVAATVLRSPERYAGQIIPLAVEALTGDEIAEVLTQSLGQPYRYQAQSPDDLLAQLLSVGMEPAYARCAVDVNRRLTTGTMSEAADTFDNFESITGRKPNYWKDFALKHRDKFRY</sequence>
<proteinExistence type="predicted"/>
<keyword evidence="3" id="KW-1185">Reference proteome</keyword>
<protein>
    <recommendedName>
        <fullName evidence="1">NmrA-like domain-containing protein</fullName>
    </recommendedName>
</protein>
<accession>A0AB37U8K1</accession>
<feature type="domain" description="NmrA-like" evidence="1">
    <location>
        <begin position="2"/>
        <end position="198"/>
    </location>
</feature>
<dbReference type="Gene3D" id="3.40.50.720">
    <property type="entry name" value="NAD(P)-binding Rossmann-like Domain"/>
    <property type="match status" value="1"/>
</dbReference>
<dbReference type="Gene3D" id="3.90.25.10">
    <property type="entry name" value="UDP-galactose 4-epimerase, domain 1"/>
    <property type="match status" value="1"/>
</dbReference>
<gene>
    <name evidence="2" type="ORF">DSM107010_70630</name>
</gene>
<dbReference type="Proteomes" id="UP000282574">
    <property type="component" value="Unassembled WGS sequence"/>
</dbReference>
<comment type="caution">
    <text evidence="2">The sequence shown here is derived from an EMBL/GenBank/DDBJ whole genome shotgun (WGS) entry which is preliminary data.</text>
</comment>
<dbReference type="InterPro" id="IPR051604">
    <property type="entry name" value="Ergot_Alk_Oxidoreductase"/>
</dbReference>
<evidence type="ECO:0000313" key="2">
    <source>
        <dbReference type="EMBL" id="RUS96281.1"/>
    </source>
</evidence>
<evidence type="ECO:0000259" key="1">
    <source>
        <dbReference type="Pfam" id="PF05368"/>
    </source>
</evidence>
<dbReference type="Pfam" id="PF05368">
    <property type="entry name" value="NmrA"/>
    <property type="match status" value="1"/>
</dbReference>
<dbReference type="InterPro" id="IPR008030">
    <property type="entry name" value="NmrA-like"/>
</dbReference>
<dbReference type="SUPFAM" id="SSF51735">
    <property type="entry name" value="NAD(P)-binding Rossmann-fold domains"/>
    <property type="match status" value="1"/>
</dbReference>
<name>A0AB37U8K1_9CYAN</name>
<dbReference type="AlphaFoldDB" id="A0AB37U8K1"/>
<dbReference type="InterPro" id="IPR036291">
    <property type="entry name" value="NAD(P)-bd_dom_sf"/>
</dbReference>
<dbReference type="EMBL" id="RSCK01000182">
    <property type="protein sequence ID" value="RUS96281.1"/>
    <property type="molecule type" value="Genomic_DNA"/>
</dbReference>
<organism evidence="2 3">
    <name type="scientific">Chroococcidiopsis cubana SAG 39.79</name>
    <dbReference type="NCBI Taxonomy" id="388085"/>
    <lineage>
        <taxon>Bacteria</taxon>
        <taxon>Bacillati</taxon>
        <taxon>Cyanobacteriota</taxon>
        <taxon>Cyanophyceae</taxon>
        <taxon>Chroococcidiopsidales</taxon>
        <taxon>Chroococcidiopsidaceae</taxon>
        <taxon>Chroococcidiopsis</taxon>
    </lineage>
</organism>
<dbReference type="PANTHER" id="PTHR43162:SF1">
    <property type="entry name" value="PRESTALK A DIFFERENTIATION PROTEIN A"/>
    <property type="match status" value="1"/>
</dbReference>